<dbReference type="HOGENOM" id="CLU_3357292_0_0_10"/>
<reference evidence="1 2" key="1">
    <citation type="submission" date="2013-12" db="EMBL/GenBank/DDBJ databases">
        <authorList>
            <consortium name="DOE Joint Genome Institute"/>
            <person name="Eisen J."/>
            <person name="Huntemann M."/>
            <person name="Han J."/>
            <person name="Chen A."/>
            <person name="Kyrpides N."/>
            <person name="Mavromatis K."/>
            <person name="Markowitz V."/>
            <person name="Palaniappan K."/>
            <person name="Ivanova N."/>
            <person name="Schaumberg A."/>
            <person name="Pati A."/>
            <person name="Liolios K."/>
            <person name="Nordberg H.P."/>
            <person name="Cantor M.N."/>
            <person name="Hua S.X."/>
            <person name="Woyke T."/>
        </authorList>
    </citation>
    <scope>NUCLEOTIDE SEQUENCE [LARGE SCALE GENOMIC DNA]</scope>
    <source>
        <strain evidence="2">DSM 19437</strain>
    </source>
</reference>
<proteinExistence type="predicted"/>
<protein>
    <submittedName>
        <fullName evidence="1">Uncharacterized protein</fullName>
    </submittedName>
</protein>
<keyword evidence="2" id="KW-1185">Reference proteome</keyword>
<dbReference type="KEGG" id="nso:NIASO_07340"/>
<evidence type="ECO:0000313" key="1">
    <source>
        <dbReference type="EMBL" id="AHF17426.1"/>
    </source>
</evidence>
<dbReference type="EMBL" id="CP007035">
    <property type="protein sequence ID" value="AHF17426.1"/>
    <property type="molecule type" value="Genomic_DNA"/>
</dbReference>
<accession>W0F7V0</accession>
<dbReference type="Proteomes" id="UP000003586">
    <property type="component" value="Chromosome"/>
</dbReference>
<name>W0F7V0_9BACT</name>
<sequence length="36" mass="4324">MEVVFTTFAGQYRLLNKYTCLTFLDSIIYVLKYRVN</sequence>
<evidence type="ECO:0000313" key="2">
    <source>
        <dbReference type="Proteomes" id="UP000003586"/>
    </source>
</evidence>
<dbReference type="STRING" id="929713.NIASO_07340"/>
<organism evidence="1 2">
    <name type="scientific">Niabella soli DSM 19437</name>
    <dbReference type="NCBI Taxonomy" id="929713"/>
    <lineage>
        <taxon>Bacteria</taxon>
        <taxon>Pseudomonadati</taxon>
        <taxon>Bacteroidota</taxon>
        <taxon>Chitinophagia</taxon>
        <taxon>Chitinophagales</taxon>
        <taxon>Chitinophagaceae</taxon>
        <taxon>Niabella</taxon>
    </lineage>
</organism>
<gene>
    <name evidence="1" type="ORF">NIASO_07340</name>
</gene>
<dbReference type="AlphaFoldDB" id="W0F7V0"/>